<keyword evidence="6 11" id="KW-0067">ATP-binding</keyword>
<dbReference type="Pfam" id="PF00133">
    <property type="entry name" value="tRNA-synt_1"/>
    <property type="match status" value="1"/>
</dbReference>
<accession>A0A9P5SE96</accession>
<dbReference type="CDD" id="cd00817">
    <property type="entry name" value="ValRS_core"/>
    <property type="match status" value="1"/>
</dbReference>
<keyword evidence="7 11" id="KW-0648">Protein biosynthesis</keyword>
<feature type="domain" description="Aminoacyl-tRNA synthetase class Ia" evidence="13">
    <location>
        <begin position="28"/>
        <end position="677"/>
    </location>
</feature>
<dbReference type="HAMAP" id="MF_02004">
    <property type="entry name" value="Val_tRNA_synth_type1"/>
    <property type="match status" value="1"/>
</dbReference>
<dbReference type="InterPro" id="IPR002300">
    <property type="entry name" value="aa-tRNA-synth_Ia"/>
</dbReference>
<comment type="caution">
    <text evidence="16">The sequence shown here is derived from an EMBL/GenBank/DDBJ whole genome shotgun (WGS) entry which is preliminary data.</text>
</comment>
<evidence type="ECO:0000256" key="1">
    <source>
        <dbReference type="ARBA" id="ARBA00004496"/>
    </source>
</evidence>
<keyword evidence="12" id="KW-0175">Coiled coil</keyword>
<feature type="coiled-coil region" evidence="12">
    <location>
        <begin position="975"/>
        <end position="1009"/>
    </location>
</feature>
<comment type="subcellular location">
    <subcellularLocation>
        <location evidence="1">Cytoplasm</location>
    </subcellularLocation>
</comment>
<dbReference type="SUPFAM" id="SSF50677">
    <property type="entry name" value="ValRS/IleRS/LeuRS editing domain"/>
    <property type="match status" value="1"/>
</dbReference>
<evidence type="ECO:0000256" key="10">
    <source>
        <dbReference type="ARBA" id="ARBA00047552"/>
    </source>
</evidence>
<dbReference type="InterPro" id="IPR033705">
    <property type="entry name" value="Anticodon_Ia_Val"/>
</dbReference>
<dbReference type="GO" id="GO:0005829">
    <property type="term" value="C:cytosol"/>
    <property type="evidence" value="ECO:0007669"/>
    <property type="project" value="TreeGrafter"/>
</dbReference>
<evidence type="ECO:0000256" key="4">
    <source>
        <dbReference type="ARBA" id="ARBA00022598"/>
    </source>
</evidence>
<feature type="domain" description="Methionyl/Valyl/Leucyl/Isoleucyl-tRNA synthetase anticodon-binding" evidence="14">
    <location>
        <begin position="733"/>
        <end position="885"/>
    </location>
</feature>
<evidence type="ECO:0000256" key="3">
    <source>
        <dbReference type="ARBA" id="ARBA00013169"/>
    </source>
</evidence>
<sequence length="1050" mass="117758">MATQNKSPIPKPTRRLEKYDASVVESGWYEWWESQGFFAPRTASVAGSSKPSSDDNKTSVAKFTMLTPPPNVTGYLHIGHALTASIQDSIIRWRRMRGESVSWVPGMDHAGISTQTVVEKKLMREKKLTRHDLGRAAFIEQIWDWKELHGDRITGQLKRLGASMDWDQSFFTLDDTRSQAVKSAFIQLFKDGLVYRDTRLVNWCCALETVISDIEVDYEDVSGRTMLNVPGRLKKVEFGVLHDFAYKVEGEEAQELVVSTTRIETMLGDEAVAIHPDDPRYTHLHGKHVTHPISGRRLPIICDPELVDMDFGTGVVKVTPAHDPNDYACGRRHGLSIVNILEKDGTFNANCGSKSYENMNRFDARDKIIEELKSLGAYRGKNEKHSMRLAKCSRSGDVIEPMVMPQWYIKCDGMARRALKDAESGELVFHPDSAIKEWNRWLENIQDWCISRQLWWGHRIPAYKPVFESSETTEMAKAFGPDLGDGPWFVANSKDEAASQIHQLLAQKGLQQLKFDVVQDDDVLDTWFSSGLLPLSALGWTGPSSGQLPARYPTNLIETGTDIMFFWVARMVMLCSHLSGQVPFKDIMFHAMVRDAQGRKMSKSVGNVIDPTHVIEGISLKDLKATLEGGNLAQKEVKRSQAAMEKDFPHGIKASGADALRFTLVSSTQHTRQINLDLSNVTSAQHFANKLWNLSCFSQTRFDDAKYSTTVEANTVIAQGLAARRNGGFSLVERYIMSRLADTVSKVNQGMLDLEPSVATDTVRKFVIQDLCDVYVEFCKPTLFSTQEDALKKESMLVVLQTCLDASLRMLHPFMPFVTEELWQRMLPASAAQSVSIMNSVFPADAEFASWKDEAAVRDMEIALSVIQASRSLRQSHQVPMSRTLPFTLWTSDRSLLDPEGALQQSLSHLTHFTRAEGSLQWIDGSEAILGAAHEQSMSPSTAAVHVISPQLKLFTPLSALQSSEDSSSTSASSITSSKADLAKQQLEVKRLTKKLASVRGDLEKLRTRLTRAEYMERVPENVRVFDAKRQEELQAQEEHILLTLKTMNN</sequence>
<evidence type="ECO:0000259" key="14">
    <source>
        <dbReference type="Pfam" id="PF08264"/>
    </source>
</evidence>
<gene>
    <name evidence="16" type="ORF">BG006_009517</name>
</gene>
<dbReference type="GO" id="GO:0004832">
    <property type="term" value="F:valine-tRNA ligase activity"/>
    <property type="evidence" value="ECO:0007669"/>
    <property type="project" value="UniProtKB-EC"/>
</dbReference>
<dbReference type="InterPro" id="IPR013155">
    <property type="entry name" value="M/V/L/I-tRNA-synth_anticd-bd"/>
</dbReference>
<dbReference type="FunFam" id="3.90.740.10:FF:000005">
    <property type="entry name" value="Valine--tRNA ligase, mitochondrial"/>
    <property type="match status" value="1"/>
</dbReference>
<dbReference type="Pfam" id="PF10458">
    <property type="entry name" value="Val_tRNA-synt_C"/>
    <property type="match status" value="1"/>
</dbReference>
<dbReference type="InterPro" id="IPR014729">
    <property type="entry name" value="Rossmann-like_a/b/a_fold"/>
</dbReference>
<protein>
    <recommendedName>
        <fullName evidence="3">valine--tRNA ligase</fullName>
        <ecNumber evidence="3">6.1.1.9</ecNumber>
    </recommendedName>
    <alternativeName>
        <fullName evidence="9">Valyl-tRNA synthetase</fullName>
    </alternativeName>
</protein>
<dbReference type="PANTHER" id="PTHR11946:SF109">
    <property type="entry name" value="VALINE--TRNA LIGASE"/>
    <property type="match status" value="1"/>
</dbReference>
<evidence type="ECO:0000259" key="13">
    <source>
        <dbReference type="Pfam" id="PF00133"/>
    </source>
</evidence>
<dbReference type="GO" id="GO:0002161">
    <property type="term" value="F:aminoacyl-tRNA deacylase activity"/>
    <property type="evidence" value="ECO:0007669"/>
    <property type="project" value="InterPro"/>
</dbReference>
<feature type="domain" description="Valyl-tRNA synthetase tRNA-binding arm" evidence="15">
    <location>
        <begin position="988"/>
        <end position="1048"/>
    </location>
</feature>
<proteinExistence type="inferred from homology"/>
<dbReference type="GO" id="GO:0006438">
    <property type="term" value="P:valyl-tRNA aminoacylation"/>
    <property type="evidence" value="ECO:0007669"/>
    <property type="project" value="InterPro"/>
</dbReference>
<dbReference type="InterPro" id="IPR019499">
    <property type="entry name" value="Val-tRNA_synth_tRNA-bd"/>
</dbReference>
<dbReference type="PANTHER" id="PTHR11946">
    <property type="entry name" value="VALYL-TRNA SYNTHETASES"/>
    <property type="match status" value="1"/>
</dbReference>
<dbReference type="GO" id="GO:0005524">
    <property type="term" value="F:ATP binding"/>
    <property type="evidence" value="ECO:0007669"/>
    <property type="project" value="UniProtKB-KW"/>
</dbReference>
<dbReference type="InterPro" id="IPR009080">
    <property type="entry name" value="tRNAsynth_Ia_anticodon-bd"/>
</dbReference>
<keyword evidence="8 11" id="KW-0030">Aminoacyl-tRNA synthetase</keyword>
<comment type="catalytic activity">
    <reaction evidence="10">
        <text>tRNA(Val) + L-valine + ATP = L-valyl-tRNA(Val) + AMP + diphosphate</text>
        <dbReference type="Rhea" id="RHEA:10704"/>
        <dbReference type="Rhea" id="RHEA-COMP:9672"/>
        <dbReference type="Rhea" id="RHEA-COMP:9708"/>
        <dbReference type="ChEBI" id="CHEBI:30616"/>
        <dbReference type="ChEBI" id="CHEBI:33019"/>
        <dbReference type="ChEBI" id="CHEBI:57762"/>
        <dbReference type="ChEBI" id="CHEBI:78442"/>
        <dbReference type="ChEBI" id="CHEBI:78537"/>
        <dbReference type="ChEBI" id="CHEBI:456215"/>
        <dbReference type="EC" id="6.1.1.9"/>
    </reaction>
</comment>
<dbReference type="SUPFAM" id="SSF52374">
    <property type="entry name" value="Nucleotidylyl transferase"/>
    <property type="match status" value="1"/>
</dbReference>
<evidence type="ECO:0000256" key="8">
    <source>
        <dbReference type="ARBA" id="ARBA00023146"/>
    </source>
</evidence>
<evidence type="ECO:0000256" key="9">
    <source>
        <dbReference type="ARBA" id="ARBA00029936"/>
    </source>
</evidence>
<dbReference type="PRINTS" id="PR00986">
    <property type="entry name" value="TRNASYNTHVAL"/>
</dbReference>
<name>A0A9P5SE96_9FUNG</name>
<dbReference type="NCBIfam" id="TIGR00422">
    <property type="entry name" value="valS"/>
    <property type="match status" value="1"/>
</dbReference>
<dbReference type="FunFam" id="3.40.50.620:FF:000020">
    <property type="entry name" value="Valine--tRNA ligase, mitochondrial"/>
    <property type="match status" value="1"/>
</dbReference>
<evidence type="ECO:0000256" key="6">
    <source>
        <dbReference type="ARBA" id="ARBA00022840"/>
    </source>
</evidence>
<keyword evidence="4 11" id="KW-0436">Ligase</keyword>
<dbReference type="Gene3D" id="3.90.740.10">
    <property type="entry name" value="Valyl/Leucyl/Isoleucyl-tRNA synthetase, editing domain"/>
    <property type="match status" value="1"/>
</dbReference>
<dbReference type="EMBL" id="JAAAUY010000699">
    <property type="protein sequence ID" value="KAF9327111.1"/>
    <property type="molecule type" value="Genomic_DNA"/>
</dbReference>
<evidence type="ECO:0000313" key="17">
    <source>
        <dbReference type="Proteomes" id="UP000696485"/>
    </source>
</evidence>
<dbReference type="Pfam" id="PF08264">
    <property type="entry name" value="Anticodon_1"/>
    <property type="match status" value="1"/>
</dbReference>
<dbReference type="Proteomes" id="UP000696485">
    <property type="component" value="Unassembled WGS sequence"/>
</dbReference>
<dbReference type="Gene3D" id="3.40.50.620">
    <property type="entry name" value="HUPs"/>
    <property type="match status" value="2"/>
</dbReference>
<organism evidence="16 17">
    <name type="scientific">Podila minutissima</name>
    <dbReference type="NCBI Taxonomy" id="64525"/>
    <lineage>
        <taxon>Eukaryota</taxon>
        <taxon>Fungi</taxon>
        <taxon>Fungi incertae sedis</taxon>
        <taxon>Mucoromycota</taxon>
        <taxon>Mortierellomycotina</taxon>
        <taxon>Mortierellomycetes</taxon>
        <taxon>Mortierellales</taxon>
        <taxon>Mortierellaceae</taxon>
        <taxon>Podila</taxon>
    </lineage>
</organism>
<dbReference type="Gene3D" id="1.10.730.10">
    <property type="entry name" value="Isoleucyl-tRNA Synthetase, Domain 1"/>
    <property type="match status" value="1"/>
</dbReference>
<evidence type="ECO:0000256" key="11">
    <source>
        <dbReference type="RuleBase" id="RU363035"/>
    </source>
</evidence>
<evidence type="ECO:0000259" key="15">
    <source>
        <dbReference type="Pfam" id="PF10458"/>
    </source>
</evidence>
<evidence type="ECO:0000256" key="5">
    <source>
        <dbReference type="ARBA" id="ARBA00022741"/>
    </source>
</evidence>
<dbReference type="EC" id="6.1.1.9" evidence="3"/>
<keyword evidence="17" id="KW-1185">Reference proteome</keyword>
<dbReference type="AlphaFoldDB" id="A0A9P5SE96"/>
<dbReference type="InterPro" id="IPR037118">
    <property type="entry name" value="Val-tRNA_synth_C_sf"/>
</dbReference>
<comment type="similarity">
    <text evidence="2 11">Belongs to the class-I aminoacyl-tRNA synthetase family.</text>
</comment>
<dbReference type="CDD" id="cd07962">
    <property type="entry name" value="Anticodon_Ia_Val"/>
    <property type="match status" value="1"/>
</dbReference>
<dbReference type="InterPro" id="IPR001412">
    <property type="entry name" value="aa-tRNA-synth_I_CS"/>
</dbReference>
<dbReference type="NCBIfam" id="NF004349">
    <property type="entry name" value="PRK05729.1"/>
    <property type="match status" value="1"/>
</dbReference>
<reference evidence="16" key="1">
    <citation type="journal article" date="2020" name="Fungal Divers.">
        <title>Resolving the Mortierellaceae phylogeny through synthesis of multi-gene phylogenetics and phylogenomics.</title>
        <authorList>
            <person name="Vandepol N."/>
            <person name="Liber J."/>
            <person name="Desiro A."/>
            <person name="Na H."/>
            <person name="Kennedy M."/>
            <person name="Barry K."/>
            <person name="Grigoriev I.V."/>
            <person name="Miller A.N."/>
            <person name="O'Donnell K."/>
            <person name="Stajich J.E."/>
            <person name="Bonito G."/>
        </authorList>
    </citation>
    <scope>NUCLEOTIDE SEQUENCE</scope>
    <source>
        <strain evidence="16">NVP1</strain>
    </source>
</reference>
<evidence type="ECO:0000256" key="7">
    <source>
        <dbReference type="ARBA" id="ARBA00022917"/>
    </source>
</evidence>
<evidence type="ECO:0000313" key="16">
    <source>
        <dbReference type="EMBL" id="KAF9327111.1"/>
    </source>
</evidence>
<dbReference type="PROSITE" id="PS00178">
    <property type="entry name" value="AA_TRNA_LIGASE_I"/>
    <property type="match status" value="1"/>
</dbReference>
<dbReference type="Gene3D" id="1.10.287.380">
    <property type="entry name" value="Valyl-tRNA synthetase, C-terminal domain"/>
    <property type="match status" value="1"/>
</dbReference>
<evidence type="ECO:0000256" key="12">
    <source>
        <dbReference type="SAM" id="Coils"/>
    </source>
</evidence>
<dbReference type="InterPro" id="IPR009008">
    <property type="entry name" value="Val/Leu/Ile-tRNA-synth_edit"/>
</dbReference>
<keyword evidence="5 11" id="KW-0547">Nucleotide-binding</keyword>
<evidence type="ECO:0000256" key="2">
    <source>
        <dbReference type="ARBA" id="ARBA00005594"/>
    </source>
</evidence>
<dbReference type="SUPFAM" id="SSF47323">
    <property type="entry name" value="Anticodon-binding domain of a subclass of class I aminoacyl-tRNA synthetases"/>
    <property type="match status" value="1"/>
</dbReference>
<dbReference type="FunFam" id="3.40.50.620:FF:000236">
    <property type="entry name" value="Valine-tRNA ligase"/>
    <property type="match status" value="1"/>
</dbReference>
<dbReference type="InterPro" id="IPR002303">
    <property type="entry name" value="Valyl-tRNA_ligase"/>
</dbReference>